<dbReference type="GO" id="GO:0047134">
    <property type="term" value="F:protein-disulfide reductase [NAD(P)H] activity"/>
    <property type="evidence" value="ECO:0007669"/>
    <property type="project" value="UniProtKB-EC"/>
</dbReference>
<gene>
    <name evidence="9" type="ORF">MTR67_022114</name>
</gene>
<dbReference type="InterPro" id="IPR012336">
    <property type="entry name" value="Thioredoxin-like_fold"/>
</dbReference>
<evidence type="ECO:0000256" key="2">
    <source>
        <dbReference type="ARBA" id="ARBA00022737"/>
    </source>
</evidence>
<dbReference type="AlphaFoldDB" id="A0AAF0QZE4"/>
<evidence type="ECO:0000313" key="9">
    <source>
        <dbReference type="EMBL" id="WMV28729.1"/>
    </source>
</evidence>
<evidence type="ECO:0000313" key="10">
    <source>
        <dbReference type="Proteomes" id="UP001234989"/>
    </source>
</evidence>
<keyword evidence="2" id="KW-0677">Repeat</keyword>
<keyword evidence="3" id="KW-0560">Oxidoreductase</keyword>
<evidence type="ECO:0000259" key="8">
    <source>
        <dbReference type="PROSITE" id="PS51352"/>
    </source>
</evidence>
<evidence type="ECO:0000256" key="3">
    <source>
        <dbReference type="ARBA" id="ARBA00023002"/>
    </source>
</evidence>
<comment type="similarity">
    <text evidence="5">Belongs to the nucleoredoxin family.</text>
</comment>
<protein>
    <recommendedName>
        <fullName evidence="1">protein-disulfide reductase</fullName>
        <ecNumber evidence="1">1.8.1.8</ecNumber>
    </recommendedName>
</protein>
<name>A0AAF0QZE4_SOLVR</name>
<evidence type="ECO:0000256" key="7">
    <source>
        <dbReference type="ARBA" id="ARBA00047804"/>
    </source>
</evidence>
<keyword evidence="10" id="KW-1185">Reference proteome</keyword>
<evidence type="ECO:0000256" key="5">
    <source>
        <dbReference type="ARBA" id="ARBA00025782"/>
    </source>
</evidence>
<dbReference type="InterPro" id="IPR052259">
    <property type="entry name" value="Nucleoredoxin-like"/>
</dbReference>
<feature type="domain" description="Thioredoxin" evidence="8">
    <location>
        <begin position="1"/>
        <end position="157"/>
    </location>
</feature>
<organism evidence="9 10">
    <name type="scientific">Solanum verrucosum</name>
    <dbReference type="NCBI Taxonomy" id="315347"/>
    <lineage>
        <taxon>Eukaryota</taxon>
        <taxon>Viridiplantae</taxon>
        <taxon>Streptophyta</taxon>
        <taxon>Embryophyta</taxon>
        <taxon>Tracheophyta</taxon>
        <taxon>Spermatophyta</taxon>
        <taxon>Magnoliopsida</taxon>
        <taxon>eudicotyledons</taxon>
        <taxon>Gunneridae</taxon>
        <taxon>Pentapetalae</taxon>
        <taxon>asterids</taxon>
        <taxon>lamiids</taxon>
        <taxon>Solanales</taxon>
        <taxon>Solanaceae</taxon>
        <taxon>Solanoideae</taxon>
        <taxon>Solaneae</taxon>
        <taxon>Solanum</taxon>
    </lineage>
</organism>
<dbReference type="PANTHER" id="PTHR13871:SF101">
    <property type="entry name" value="NUCLEOREDOXIN 1-RELATED"/>
    <property type="match status" value="1"/>
</dbReference>
<reference evidence="9" key="1">
    <citation type="submission" date="2023-08" db="EMBL/GenBank/DDBJ databases">
        <title>A de novo genome assembly of Solanum verrucosum Schlechtendal, a Mexican diploid species geographically isolated from the other diploid A-genome species in potato relatives.</title>
        <authorList>
            <person name="Hosaka K."/>
        </authorList>
    </citation>
    <scope>NUCLEOTIDE SEQUENCE</scope>
    <source>
        <tissue evidence="9">Young leaves</tissue>
    </source>
</reference>
<dbReference type="EC" id="1.8.1.8" evidence="1"/>
<dbReference type="Proteomes" id="UP001234989">
    <property type="component" value="Chromosome 5"/>
</dbReference>
<evidence type="ECO:0000256" key="1">
    <source>
        <dbReference type="ARBA" id="ARBA00012612"/>
    </source>
</evidence>
<keyword evidence="4" id="KW-0520">NAD</keyword>
<dbReference type="SUPFAM" id="SSF52833">
    <property type="entry name" value="Thioredoxin-like"/>
    <property type="match status" value="1"/>
</dbReference>
<sequence length="194" mass="22030">MAMAIDLESSSNDLTVVLSSKERDFLICTNGQQVTLSSITGKLVGLYFSGSWCGPCRQFTPKLVEAYESLYPKGDFEIVFISSDKYDESFNEYFVNMPWLAVPFSDAEARKNLKQLFKVRAIPHLVILDGTGKDEKLTYTRTFQPASLDLALKMNFRLADRLGEPLEVGKDADTERLKNSPFQRFKPFTNWNSI</sequence>
<dbReference type="InterPro" id="IPR036249">
    <property type="entry name" value="Thioredoxin-like_sf"/>
</dbReference>
<evidence type="ECO:0000256" key="6">
    <source>
        <dbReference type="ARBA" id="ARBA00047388"/>
    </source>
</evidence>
<accession>A0AAF0QZE4</accession>
<evidence type="ECO:0000256" key="4">
    <source>
        <dbReference type="ARBA" id="ARBA00023027"/>
    </source>
</evidence>
<dbReference type="Gene3D" id="3.40.30.10">
    <property type="entry name" value="Glutaredoxin"/>
    <property type="match status" value="1"/>
</dbReference>
<comment type="catalytic activity">
    <reaction evidence="7">
        <text>[protein]-dithiol + NADP(+) = [protein]-disulfide + NADPH + H(+)</text>
        <dbReference type="Rhea" id="RHEA:18753"/>
        <dbReference type="Rhea" id="RHEA-COMP:10593"/>
        <dbReference type="Rhea" id="RHEA-COMP:10594"/>
        <dbReference type="ChEBI" id="CHEBI:15378"/>
        <dbReference type="ChEBI" id="CHEBI:29950"/>
        <dbReference type="ChEBI" id="CHEBI:50058"/>
        <dbReference type="ChEBI" id="CHEBI:57783"/>
        <dbReference type="ChEBI" id="CHEBI:58349"/>
        <dbReference type="EC" id="1.8.1.8"/>
    </reaction>
</comment>
<dbReference type="PANTHER" id="PTHR13871">
    <property type="entry name" value="THIOREDOXIN"/>
    <property type="match status" value="1"/>
</dbReference>
<dbReference type="EMBL" id="CP133616">
    <property type="protein sequence ID" value="WMV28729.1"/>
    <property type="molecule type" value="Genomic_DNA"/>
</dbReference>
<dbReference type="PROSITE" id="PS51352">
    <property type="entry name" value="THIOREDOXIN_2"/>
    <property type="match status" value="1"/>
</dbReference>
<dbReference type="InterPro" id="IPR013766">
    <property type="entry name" value="Thioredoxin_domain"/>
</dbReference>
<comment type="catalytic activity">
    <reaction evidence="6">
        <text>[protein]-dithiol + NAD(+) = [protein]-disulfide + NADH + H(+)</text>
        <dbReference type="Rhea" id="RHEA:18749"/>
        <dbReference type="Rhea" id="RHEA-COMP:10593"/>
        <dbReference type="Rhea" id="RHEA-COMP:10594"/>
        <dbReference type="ChEBI" id="CHEBI:15378"/>
        <dbReference type="ChEBI" id="CHEBI:29950"/>
        <dbReference type="ChEBI" id="CHEBI:50058"/>
        <dbReference type="ChEBI" id="CHEBI:57540"/>
        <dbReference type="ChEBI" id="CHEBI:57945"/>
        <dbReference type="EC" id="1.8.1.8"/>
    </reaction>
</comment>
<dbReference type="Pfam" id="PF13905">
    <property type="entry name" value="Thioredoxin_8"/>
    <property type="match status" value="1"/>
</dbReference>
<proteinExistence type="inferred from homology"/>